<name>A0A8K0CAE3_IGNLU</name>
<protein>
    <submittedName>
        <fullName evidence="2">Uncharacterized protein</fullName>
    </submittedName>
</protein>
<feature type="region of interest" description="Disordered" evidence="1">
    <location>
        <begin position="25"/>
        <end position="47"/>
    </location>
</feature>
<dbReference type="AlphaFoldDB" id="A0A8K0CAE3"/>
<organism evidence="2 3">
    <name type="scientific">Ignelater luminosus</name>
    <name type="common">Cucubano</name>
    <name type="synonym">Pyrophorus luminosus</name>
    <dbReference type="NCBI Taxonomy" id="2038154"/>
    <lineage>
        <taxon>Eukaryota</taxon>
        <taxon>Metazoa</taxon>
        <taxon>Ecdysozoa</taxon>
        <taxon>Arthropoda</taxon>
        <taxon>Hexapoda</taxon>
        <taxon>Insecta</taxon>
        <taxon>Pterygota</taxon>
        <taxon>Neoptera</taxon>
        <taxon>Endopterygota</taxon>
        <taxon>Coleoptera</taxon>
        <taxon>Polyphaga</taxon>
        <taxon>Elateriformia</taxon>
        <taxon>Elateroidea</taxon>
        <taxon>Elateridae</taxon>
        <taxon>Agrypninae</taxon>
        <taxon>Pyrophorini</taxon>
        <taxon>Ignelater</taxon>
    </lineage>
</organism>
<comment type="caution">
    <text evidence="2">The sequence shown here is derived from an EMBL/GenBank/DDBJ whole genome shotgun (WGS) entry which is preliminary data.</text>
</comment>
<evidence type="ECO:0000256" key="1">
    <source>
        <dbReference type="SAM" id="MobiDB-lite"/>
    </source>
</evidence>
<gene>
    <name evidence="2" type="ORF">ILUMI_26087</name>
</gene>
<evidence type="ECO:0000313" key="2">
    <source>
        <dbReference type="EMBL" id="KAF2880075.1"/>
    </source>
</evidence>
<dbReference type="EMBL" id="VTPC01091030">
    <property type="protein sequence ID" value="KAF2880075.1"/>
    <property type="molecule type" value="Genomic_DNA"/>
</dbReference>
<proteinExistence type="predicted"/>
<reference evidence="2" key="1">
    <citation type="submission" date="2019-08" db="EMBL/GenBank/DDBJ databases">
        <title>The genome of the North American firefly Photinus pyralis.</title>
        <authorList>
            <consortium name="Photinus pyralis genome working group"/>
            <person name="Fallon T.R."/>
            <person name="Sander Lower S.E."/>
            <person name="Weng J.-K."/>
        </authorList>
    </citation>
    <scope>NUCLEOTIDE SEQUENCE</scope>
    <source>
        <strain evidence="2">TRF0915ILg1</strain>
        <tissue evidence="2">Whole body</tissue>
    </source>
</reference>
<sequence>MHKEITTRSPPRNVIATTFISPSDIRGYHPKKTRTVSGKTRKRKGKTMIATDTPEKTEIENNRMKMAKTVHRNIMAEHIESNDADIESEEKVGNTYSLHDSDTSVGTEVFSDSDEEDFCALTLDPTKVSQIKSNDFLLVRLKYDAISNKKKLKNASSGRS</sequence>
<keyword evidence="3" id="KW-1185">Reference proteome</keyword>
<evidence type="ECO:0000313" key="3">
    <source>
        <dbReference type="Proteomes" id="UP000801492"/>
    </source>
</evidence>
<dbReference type="Proteomes" id="UP000801492">
    <property type="component" value="Unassembled WGS sequence"/>
</dbReference>
<feature type="compositionally biased region" description="Basic residues" evidence="1">
    <location>
        <begin position="28"/>
        <end position="46"/>
    </location>
</feature>
<accession>A0A8K0CAE3</accession>